<evidence type="ECO:0000313" key="2">
    <source>
        <dbReference type="EMBL" id="KAK3052485.1"/>
    </source>
</evidence>
<dbReference type="AlphaFoldDB" id="A0AAJ0GBT0"/>
<sequence length="834" mass="92496">MPPKATSQDAPQKSIAEAKLERQRAKYEEAEAALTAPPPLDRRAQLSRGKASKWKPFDYNADEASSRAQGENGGGVPVEVRINTFRAPSRTGSMARSMSVLSHRTSETGPSDMDRSDSMQPEGGFQLYQGRKNKKYACQLDAYENKPEPRQITVEAAFDKRAVYEVFGNALPDPDFITQNAGYKNGQLQFIQHPNGDVSAQQWSADRYMWENIGQFSNIRKKVEGQLASDRLMGETAYQTLQQNTLAYFRIIAKQREANVTGQPFGAKDIQAAIPEPPTELAAAPTGLKEPAQGETTRPVHFQASQTVMPQRQYEAQRTTSMETTVRASLQSQSEQYSQQLHHANLTPNVGMYGARREDPSYGQTHYQQVYGHHPYQQQQYGQAGHIPQYRWNYPTTQRTQGLNYDFHFPPPAPVAARPNYDAIAQAFPPNLQVVSSQEQSTEHHDYDIQHGEDGQARIHYQPTVTNQAPVTAVNVKAAQPTPEVRAPQPQHVVAFNPRTAARDQLWKLPETAKERSLSQANIRTVLHDPFQIEPTAEQSYQTAVKSEQESTTAFSRNVAGKTLQPPPTMTPSLSRFFPTGLVPPLTKPSSPTGSTTTNILQNSSPDPPPQKQSYVQSTPMITRTSASKATPQTLQAPFFPNELSFNSAASDISDTNQQTSEEKLQEWWTSGNTFARQEEFYQSLKSAQADTSSALSSPSGYPTPIGPPSRTPKTDTSAGAGFDMTRLLIPVLENLSSYVQGPVEKRRDYFSQWSTPAEWMIDNSPTGNHSFYDKDWGTPPARVGRDPRYSGNRQWSGAQHTPRRGRTSGSSGGYGSPAIGVGLDLRFAFAGRY</sequence>
<name>A0AAJ0GBT0_9PEZI</name>
<dbReference type="EMBL" id="JAWDJX010000020">
    <property type="protein sequence ID" value="KAK3052485.1"/>
    <property type="molecule type" value="Genomic_DNA"/>
</dbReference>
<comment type="caution">
    <text evidence="2">The sequence shown here is derived from an EMBL/GenBank/DDBJ whole genome shotgun (WGS) entry which is preliminary data.</text>
</comment>
<protein>
    <submittedName>
        <fullName evidence="2">Uncharacterized protein</fullName>
    </submittedName>
</protein>
<feature type="compositionally biased region" description="Basic and acidic residues" evidence="1">
    <location>
        <begin position="20"/>
        <end position="29"/>
    </location>
</feature>
<gene>
    <name evidence="2" type="ORF">LTR09_006339</name>
</gene>
<proteinExistence type="predicted"/>
<feature type="compositionally biased region" description="Polar residues" evidence="1">
    <location>
        <begin position="538"/>
        <end position="556"/>
    </location>
</feature>
<keyword evidence="3" id="KW-1185">Reference proteome</keyword>
<reference evidence="2" key="1">
    <citation type="submission" date="2023-04" db="EMBL/GenBank/DDBJ databases">
        <title>Black Yeasts Isolated from many extreme environments.</title>
        <authorList>
            <person name="Coleine C."/>
            <person name="Stajich J.E."/>
            <person name="Selbmann L."/>
        </authorList>
    </citation>
    <scope>NUCLEOTIDE SEQUENCE</scope>
    <source>
        <strain evidence="2">CCFEE 5312</strain>
    </source>
</reference>
<accession>A0AAJ0GBT0</accession>
<feature type="region of interest" description="Disordered" evidence="1">
    <location>
        <begin position="772"/>
        <end position="816"/>
    </location>
</feature>
<feature type="region of interest" description="Disordered" evidence="1">
    <location>
        <begin position="538"/>
        <end position="616"/>
    </location>
</feature>
<dbReference type="Proteomes" id="UP001271007">
    <property type="component" value="Unassembled WGS sequence"/>
</dbReference>
<feature type="compositionally biased region" description="Polar residues" evidence="1">
    <location>
        <begin position="686"/>
        <end position="701"/>
    </location>
</feature>
<feature type="region of interest" description="Disordered" evidence="1">
    <location>
        <begin position="90"/>
        <end position="119"/>
    </location>
</feature>
<feature type="region of interest" description="Disordered" evidence="1">
    <location>
        <begin position="20"/>
        <end position="76"/>
    </location>
</feature>
<evidence type="ECO:0000313" key="3">
    <source>
        <dbReference type="Proteomes" id="UP001271007"/>
    </source>
</evidence>
<evidence type="ECO:0000256" key="1">
    <source>
        <dbReference type="SAM" id="MobiDB-lite"/>
    </source>
</evidence>
<organism evidence="2 3">
    <name type="scientific">Extremus antarcticus</name>
    <dbReference type="NCBI Taxonomy" id="702011"/>
    <lineage>
        <taxon>Eukaryota</taxon>
        <taxon>Fungi</taxon>
        <taxon>Dikarya</taxon>
        <taxon>Ascomycota</taxon>
        <taxon>Pezizomycotina</taxon>
        <taxon>Dothideomycetes</taxon>
        <taxon>Dothideomycetidae</taxon>
        <taxon>Mycosphaerellales</taxon>
        <taxon>Extremaceae</taxon>
        <taxon>Extremus</taxon>
    </lineage>
</organism>
<feature type="compositionally biased region" description="Polar residues" evidence="1">
    <location>
        <begin position="90"/>
        <end position="109"/>
    </location>
</feature>
<feature type="compositionally biased region" description="Low complexity" evidence="1">
    <location>
        <begin position="584"/>
        <end position="598"/>
    </location>
</feature>
<feature type="region of interest" description="Disordered" evidence="1">
    <location>
        <begin position="686"/>
        <end position="720"/>
    </location>
</feature>